<evidence type="ECO:0000256" key="1">
    <source>
        <dbReference type="SAM" id="MobiDB-lite"/>
    </source>
</evidence>
<name>A0A067SDK9_GALM3</name>
<reference evidence="3" key="1">
    <citation type="journal article" date="2014" name="Proc. Natl. Acad. Sci. U.S.A.">
        <title>Extensive sampling of basidiomycete genomes demonstrates inadequacy of the white-rot/brown-rot paradigm for wood decay fungi.</title>
        <authorList>
            <person name="Riley R."/>
            <person name="Salamov A.A."/>
            <person name="Brown D.W."/>
            <person name="Nagy L.G."/>
            <person name="Floudas D."/>
            <person name="Held B.W."/>
            <person name="Levasseur A."/>
            <person name="Lombard V."/>
            <person name="Morin E."/>
            <person name="Otillar R."/>
            <person name="Lindquist E.A."/>
            <person name="Sun H."/>
            <person name="LaButti K.M."/>
            <person name="Schmutz J."/>
            <person name="Jabbour D."/>
            <person name="Luo H."/>
            <person name="Baker S.E."/>
            <person name="Pisabarro A.G."/>
            <person name="Walton J.D."/>
            <person name="Blanchette R.A."/>
            <person name="Henrissat B."/>
            <person name="Martin F."/>
            <person name="Cullen D."/>
            <person name="Hibbett D.S."/>
            <person name="Grigoriev I.V."/>
        </authorList>
    </citation>
    <scope>NUCLEOTIDE SEQUENCE [LARGE SCALE GENOMIC DNA]</scope>
    <source>
        <strain evidence="3">CBS 339.88</strain>
    </source>
</reference>
<dbReference type="AlphaFoldDB" id="A0A067SDK9"/>
<evidence type="ECO:0000313" key="2">
    <source>
        <dbReference type="EMBL" id="KDR68951.1"/>
    </source>
</evidence>
<sequence>MSTTMELSRSAHSFSSSTQSKRFPVPRSSSQIKSALFRPNLGEGTGAVDLAQHQESQHYKTHVRLSLAHTQSLTCVANQYLAIHTNKETQLLLRLGQSGDFQKSVDMTTALNLAVSVRNTLLAEEKLELTRLRESQLMTRTLQDTIEETRLHIEEAERQLGTILDHAGNTTFSTVCEPEPIYHNPAYQPIASSTISAYRQHLENYLKTACPFGDGLNQAASCPTVSGTGSDYTANYGQDVIDQWSYAHDSAVSLGSTAVSTYDQGDGDLLPSDGSALAATAQQSYAYEGAVSLGSNYGLSYGQDGGGFVPSAGSALAATAEQSYAYDDAVSLGGNYGPSHGQDGGGFVPSDGSALAATVQQPYAYDAAISTRTDYGATYGQDAIGKWLKKAPVDHNFVPSAGSALAATTQQPPTTVLNDEWSNLSEADKAAVTEAHFTSSSQNYHSNNATVVPRGQYLDPSFFHAALAGAVEEYDLNPTQYGIAAVRDGQPLDHSFSYTSQSQAVSIDERLASQYFPIYDTAAVPGSRSSNSSLVYSNPVEGHGLQVAYLDYNLAAIPGIPSSDFPLNYNELAVAMDGANDEPENEPDCEPDDGSDNDYEADDGTNDGQGDYYDSFGHV</sequence>
<gene>
    <name evidence="2" type="ORF">GALMADRAFT_145968</name>
</gene>
<feature type="region of interest" description="Disordered" evidence="1">
    <location>
        <begin position="1"/>
        <end position="29"/>
    </location>
</feature>
<dbReference type="Proteomes" id="UP000027222">
    <property type="component" value="Unassembled WGS sequence"/>
</dbReference>
<dbReference type="OrthoDB" id="3124339at2759"/>
<feature type="compositionally biased region" description="Acidic residues" evidence="1">
    <location>
        <begin position="579"/>
        <end position="605"/>
    </location>
</feature>
<dbReference type="HOGENOM" id="CLU_441477_0_0_1"/>
<proteinExistence type="predicted"/>
<feature type="region of interest" description="Disordered" evidence="1">
    <location>
        <begin position="578"/>
        <end position="619"/>
    </location>
</feature>
<evidence type="ECO:0000313" key="3">
    <source>
        <dbReference type="Proteomes" id="UP000027222"/>
    </source>
</evidence>
<protein>
    <submittedName>
        <fullName evidence="2">Uncharacterized protein</fullName>
    </submittedName>
</protein>
<dbReference type="EMBL" id="KL142405">
    <property type="protein sequence ID" value="KDR68951.1"/>
    <property type="molecule type" value="Genomic_DNA"/>
</dbReference>
<organism evidence="2 3">
    <name type="scientific">Galerina marginata (strain CBS 339.88)</name>
    <dbReference type="NCBI Taxonomy" id="685588"/>
    <lineage>
        <taxon>Eukaryota</taxon>
        <taxon>Fungi</taxon>
        <taxon>Dikarya</taxon>
        <taxon>Basidiomycota</taxon>
        <taxon>Agaricomycotina</taxon>
        <taxon>Agaricomycetes</taxon>
        <taxon>Agaricomycetidae</taxon>
        <taxon>Agaricales</taxon>
        <taxon>Agaricineae</taxon>
        <taxon>Strophariaceae</taxon>
        <taxon>Galerina</taxon>
    </lineage>
</organism>
<accession>A0A067SDK9</accession>
<keyword evidence="3" id="KW-1185">Reference proteome</keyword>